<sequence>MINPTMMPNWLKQRAFLTPDRIAITYGNEQITFSKLDEMVMRRARQLAAIGVRQNDYVGLLMRNSLEMVLNIHALLYLGAIIVFFNTRLTEKELIWQIHDSKVKWTICDDELQGFIKGQTKTINTTELCSMKESETEIVTTFSLQHVATVMYTSGTTGKPKGVQQTYGNHWWSAVGSMLNLGLRENDSWLLAVPLFHISGLSILFRSVIYGIRVILHRSFNANRMNEAIKKQNATIASVVSTMLQQMIEELGEERYPCTFRCMLLGGGPAPKPLLEACQAKEIPVFQTYGMTETASQVVTLAPEYCFSKLGSAGKPLFPVEIKIVQNEKTCRPYEEGEIVIKGPNVTIGYLNRSDSTSKSIRNGWFYTGDIGYLDGDGFLYVLDRRSDLIVSGGENIYPAEVEAVLLSHPNILDAGVIGKKDEKWGQVPFAFIVCSQNISERELVAFCEERLAKYKVPKGFKMVKELPRNASKKLLRRKLKEKLDEK</sequence>
<evidence type="ECO:0000313" key="9">
    <source>
        <dbReference type="EMBL" id="MDQ0160936.1"/>
    </source>
</evidence>
<evidence type="ECO:0000256" key="4">
    <source>
        <dbReference type="ARBA" id="ARBA00022840"/>
    </source>
</evidence>
<comment type="similarity">
    <text evidence="5">Belongs to the ATP-dependent AMP-binding enzyme family. MenE subfamily.</text>
</comment>
<dbReference type="GO" id="GO:0008756">
    <property type="term" value="F:o-succinylbenzoate-CoA ligase activity"/>
    <property type="evidence" value="ECO:0007669"/>
    <property type="project" value="UniProtKB-EC"/>
</dbReference>
<name>A0ABT9VIY7_9BACI</name>
<dbReference type="EMBL" id="JAUSTR010000001">
    <property type="protein sequence ID" value="MDQ0160936.1"/>
    <property type="molecule type" value="Genomic_DNA"/>
</dbReference>
<keyword evidence="10" id="KW-1185">Reference proteome</keyword>
<evidence type="ECO:0000256" key="5">
    <source>
        <dbReference type="HAMAP-Rule" id="MF_00731"/>
    </source>
</evidence>
<dbReference type="PROSITE" id="PS00455">
    <property type="entry name" value="AMP_BINDING"/>
    <property type="match status" value="1"/>
</dbReference>
<keyword evidence="6" id="KW-0812">Transmembrane</keyword>
<dbReference type="Pfam" id="PF13193">
    <property type="entry name" value="AMP-binding_C"/>
    <property type="match status" value="1"/>
</dbReference>
<keyword evidence="6" id="KW-0472">Membrane</keyword>
<keyword evidence="6" id="KW-1133">Transmembrane helix</keyword>
<dbReference type="InterPro" id="IPR020845">
    <property type="entry name" value="AMP-binding_CS"/>
</dbReference>
<feature type="transmembrane region" description="Helical" evidence="6">
    <location>
        <begin position="189"/>
        <end position="216"/>
    </location>
</feature>
<dbReference type="NCBIfam" id="NF002966">
    <property type="entry name" value="PRK03640.1"/>
    <property type="match status" value="1"/>
</dbReference>
<dbReference type="InterPro" id="IPR010192">
    <property type="entry name" value="MenE"/>
</dbReference>
<comment type="pathway">
    <text evidence="5">Quinol/quinone metabolism; menaquinone biosynthesis.</text>
</comment>
<proteinExistence type="inferred from homology"/>
<dbReference type="NCBIfam" id="TIGR01923">
    <property type="entry name" value="menE"/>
    <property type="match status" value="1"/>
</dbReference>
<reference evidence="9 10" key="1">
    <citation type="submission" date="2023-07" db="EMBL/GenBank/DDBJ databases">
        <title>Genomic Encyclopedia of Type Strains, Phase IV (KMG-IV): sequencing the most valuable type-strain genomes for metagenomic binning, comparative biology and taxonomic classification.</title>
        <authorList>
            <person name="Goeker M."/>
        </authorList>
    </citation>
    <scope>NUCLEOTIDE SEQUENCE [LARGE SCALE GENOMIC DNA]</scope>
    <source>
        <strain evidence="9 10">DSM 19092</strain>
    </source>
</reference>
<comment type="caution">
    <text evidence="9">The sequence shown here is derived from an EMBL/GenBank/DDBJ whole genome shotgun (WGS) entry which is preliminary data.</text>
</comment>
<comment type="function">
    <text evidence="5">Converts 2-succinylbenzoate (OSB) to 2-succinylbenzoyl-CoA (OSB-CoA).</text>
</comment>
<dbReference type="InterPro" id="IPR000873">
    <property type="entry name" value="AMP-dep_synth/lig_dom"/>
</dbReference>
<dbReference type="Gene3D" id="3.30.300.30">
    <property type="match status" value="1"/>
</dbReference>
<dbReference type="RefSeq" id="WP_419150884.1">
    <property type="nucleotide sequence ID" value="NZ_JAUSTR010000001.1"/>
</dbReference>
<evidence type="ECO:0000313" key="10">
    <source>
        <dbReference type="Proteomes" id="UP001225646"/>
    </source>
</evidence>
<dbReference type="InterPro" id="IPR042099">
    <property type="entry name" value="ANL_N_sf"/>
</dbReference>
<dbReference type="SUPFAM" id="SSF56801">
    <property type="entry name" value="Acetyl-CoA synthetase-like"/>
    <property type="match status" value="1"/>
</dbReference>
<dbReference type="Proteomes" id="UP001225646">
    <property type="component" value="Unassembled WGS sequence"/>
</dbReference>
<dbReference type="EC" id="6.2.1.26" evidence="5"/>
<dbReference type="HAMAP" id="MF_00731">
    <property type="entry name" value="MenE"/>
    <property type="match status" value="1"/>
</dbReference>
<evidence type="ECO:0000259" key="7">
    <source>
        <dbReference type="Pfam" id="PF00501"/>
    </source>
</evidence>
<comment type="pathway">
    <text evidence="5">Quinol/quinone metabolism; 1,4-dihydroxy-2-naphthoate biosynthesis; 1,4-dihydroxy-2-naphthoate from chorismate: step 5/7.</text>
</comment>
<gene>
    <name evidence="5" type="primary">menE</name>
    <name evidence="9" type="ORF">J2S06_000006</name>
</gene>
<dbReference type="InterPro" id="IPR025110">
    <property type="entry name" value="AMP-bd_C"/>
</dbReference>
<dbReference type="CDD" id="cd05912">
    <property type="entry name" value="OSB_CoA_lg"/>
    <property type="match status" value="1"/>
</dbReference>
<evidence type="ECO:0000256" key="1">
    <source>
        <dbReference type="ARBA" id="ARBA00022428"/>
    </source>
</evidence>
<comment type="catalytic activity">
    <reaction evidence="5">
        <text>2-succinylbenzoate + ATP + CoA = 2-succinylbenzoyl-CoA + AMP + diphosphate</text>
        <dbReference type="Rhea" id="RHEA:17009"/>
        <dbReference type="ChEBI" id="CHEBI:18325"/>
        <dbReference type="ChEBI" id="CHEBI:30616"/>
        <dbReference type="ChEBI" id="CHEBI:33019"/>
        <dbReference type="ChEBI" id="CHEBI:57287"/>
        <dbReference type="ChEBI" id="CHEBI:57364"/>
        <dbReference type="ChEBI" id="CHEBI:456215"/>
        <dbReference type="EC" id="6.2.1.26"/>
    </reaction>
</comment>
<protein>
    <recommendedName>
        <fullName evidence="5">2-succinylbenzoate--CoA ligase</fullName>
        <ecNumber evidence="5">6.2.1.26</ecNumber>
    </recommendedName>
    <alternativeName>
        <fullName evidence="5">o-succinylbenzoyl-CoA synthetase</fullName>
        <shortName evidence="5">OSB-CoA synthetase</shortName>
    </alternativeName>
</protein>
<dbReference type="Pfam" id="PF00501">
    <property type="entry name" value="AMP-binding"/>
    <property type="match status" value="1"/>
</dbReference>
<keyword evidence="3 5" id="KW-0547">Nucleotide-binding</keyword>
<accession>A0ABT9VIY7</accession>
<evidence type="ECO:0000256" key="2">
    <source>
        <dbReference type="ARBA" id="ARBA00022598"/>
    </source>
</evidence>
<keyword evidence="2 5" id="KW-0436">Ligase</keyword>
<dbReference type="PANTHER" id="PTHR43767:SF1">
    <property type="entry name" value="NONRIBOSOMAL PEPTIDE SYNTHASE PES1 (EUROFUNG)-RELATED"/>
    <property type="match status" value="1"/>
</dbReference>
<dbReference type="PANTHER" id="PTHR43767">
    <property type="entry name" value="LONG-CHAIN-FATTY-ACID--COA LIGASE"/>
    <property type="match status" value="1"/>
</dbReference>
<organism evidence="9 10">
    <name type="scientific">Aeribacillus alveayuensis</name>
    <dbReference type="NCBI Taxonomy" id="279215"/>
    <lineage>
        <taxon>Bacteria</taxon>
        <taxon>Bacillati</taxon>
        <taxon>Bacillota</taxon>
        <taxon>Bacilli</taxon>
        <taxon>Bacillales</taxon>
        <taxon>Bacillaceae</taxon>
        <taxon>Aeribacillus</taxon>
    </lineage>
</organism>
<evidence type="ECO:0000256" key="6">
    <source>
        <dbReference type="SAM" id="Phobius"/>
    </source>
</evidence>
<evidence type="ECO:0000256" key="3">
    <source>
        <dbReference type="ARBA" id="ARBA00022741"/>
    </source>
</evidence>
<feature type="domain" description="AMP-dependent synthetase/ligase" evidence="7">
    <location>
        <begin position="13"/>
        <end position="351"/>
    </location>
</feature>
<feature type="transmembrane region" description="Helical" evidence="6">
    <location>
        <begin position="68"/>
        <end position="85"/>
    </location>
</feature>
<dbReference type="Gene3D" id="3.40.50.12780">
    <property type="entry name" value="N-terminal domain of ligase-like"/>
    <property type="match status" value="1"/>
</dbReference>
<dbReference type="InterPro" id="IPR050237">
    <property type="entry name" value="ATP-dep_AMP-bd_enzyme"/>
</dbReference>
<feature type="domain" description="AMP-binding enzyme C-terminal" evidence="8">
    <location>
        <begin position="401"/>
        <end position="474"/>
    </location>
</feature>
<keyword evidence="1 5" id="KW-0474">Menaquinone biosynthesis</keyword>
<dbReference type="InterPro" id="IPR045851">
    <property type="entry name" value="AMP-bd_C_sf"/>
</dbReference>
<evidence type="ECO:0000259" key="8">
    <source>
        <dbReference type="Pfam" id="PF13193"/>
    </source>
</evidence>
<keyword evidence="4 5" id="KW-0067">ATP-binding</keyword>